<accession>A0A075WEG4</accession>
<dbReference type="PROSITE" id="PS51740">
    <property type="entry name" value="SPOVT_ABRB"/>
    <property type="match status" value="1"/>
</dbReference>
<evidence type="ECO:0000259" key="1">
    <source>
        <dbReference type="PROSITE" id="PS51740"/>
    </source>
</evidence>
<dbReference type="GO" id="GO:0003677">
    <property type="term" value="F:DNA binding"/>
    <property type="evidence" value="ECO:0007669"/>
    <property type="project" value="InterPro"/>
</dbReference>
<feature type="domain" description="SpoVT-AbrB" evidence="1">
    <location>
        <begin position="5"/>
        <end position="49"/>
    </location>
</feature>
<dbReference type="GeneID" id="24795125"/>
<organism evidence="2 3">
    <name type="scientific">Archaeoglobus fulgidus DSM 8774</name>
    <dbReference type="NCBI Taxonomy" id="1344584"/>
    <lineage>
        <taxon>Archaea</taxon>
        <taxon>Methanobacteriati</taxon>
        <taxon>Methanobacteriota</taxon>
        <taxon>Archaeoglobi</taxon>
        <taxon>Archaeoglobales</taxon>
        <taxon>Archaeoglobaceae</taxon>
        <taxon>Archaeoglobus</taxon>
    </lineage>
</organism>
<dbReference type="HOGENOM" id="CLU_173007_2_0_2"/>
<reference evidence="2 3" key="1">
    <citation type="submission" date="2013-07" db="EMBL/GenBank/DDBJ databases">
        <title>Genome of Archaeoglobus fulgidus.</title>
        <authorList>
            <person name="Fiebig A."/>
            <person name="Birkeland N.-K."/>
        </authorList>
    </citation>
    <scope>NUCLEOTIDE SEQUENCE [LARGE SCALE GENOMIC DNA]</scope>
    <source>
        <strain evidence="2 3">DSM 8774</strain>
    </source>
</reference>
<dbReference type="RefSeq" id="WP_048095744.1">
    <property type="nucleotide sequence ID" value="NZ_CP006577.1"/>
</dbReference>
<dbReference type="Pfam" id="PF04014">
    <property type="entry name" value="MazE_antitoxin"/>
    <property type="match status" value="1"/>
</dbReference>
<dbReference type="InterPro" id="IPR037914">
    <property type="entry name" value="SpoVT-AbrB_sf"/>
</dbReference>
<dbReference type="SUPFAM" id="SSF89447">
    <property type="entry name" value="AbrB/MazE/MraZ-like"/>
    <property type="match status" value="1"/>
</dbReference>
<evidence type="ECO:0000313" key="3">
    <source>
        <dbReference type="Proteomes" id="UP000028501"/>
    </source>
</evidence>
<dbReference type="Proteomes" id="UP000028501">
    <property type="component" value="Chromosome"/>
</dbReference>
<protein>
    <recommendedName>
        <fullName evidence="1">SpoVT-AbrB domain-containing protein</fullName>
    </recommendedName>
</protein>
<dbReference type="InterPro" id="IPR007159">
    <property type="entry name" value="SpoVT-AbrB_dom"/>
</dbReference>
<dbReference type="EMBL" id="CP006577">
    <property type="protein sequence ID" value="AIG98386.1"/>
    <property type="molecule type" value="Genomic_DNA"/>
</dbReference>
<gene>
    <name evidence="2" type="ORF">AFULGI_00016240</name>
</gene>
<dbReference type="KEGG" id="afg:AFULGI_00016240"/>
<sequence>MSYGVEIKKVDNQGRIILPLDWRKEELKDSNEVFIVREKGVLKIIPKKKPDLTKYFDSVDLGVDFIEEWEEFEREFYEIP</sequence>
<name>A0A075WEG4_ARCFL</name>
<evidence type="ECO:0000313" key="2">
    <source>
        <dbReference type="EMBL" id="AIG98386.1"/>
    </source>
</evidence>
<dbReference type="AlphaFoldDB" id="A0A075WEG4"/>
<proteinExistence type="predicted"/>